<comment type="caution">
    <text evidence="6">The sequence shown here is derived from an EMBL/GenBank/DDBJ whole genome shotgun (WGS) entry which is preliminary data.</text>
</comment>
<dbReference type="PANTHER" id="PTHR18934:SF203">
    <property type="entry name" value="ATP-DEPENDENT RNA HELICASE A"/>
    <property type="match status" value="1"/>
</dbReference>
<keyword evidence="7" id="KW-1185">Reference proteome</keyword>
<evidence type="ECO:0000256" key="2">
    <source>
        <dbReference type="ARBA" id="ARBA00022840"/>
    </source>
</evidence>
<dbReference type="PANTHER" id="PTHR18934">
    <property type="entry name" value="ATP-DEPENDENT RNA HELICASE"/>
    <property type="match status" value="1"/>
</dbReference>
<feature type="region of interest" description="Disordered" evidence="3">
    <location>
        <begin position="422"/>
        <end position="446"/>
    </location>
</feature>
<dbReference type="Pfam" id="PF21010">
    <property type="entry name" value="HA2_C"/>
    <property type="match status" value="1"/>
</dbReference>
<evidence type="ECO:0000259" key="5">
    <source>
        <dbReference type="PROSITE" id="PS51194"/>
    </source>
</evidence>
<feature type="compositionally biased region" description="Polar residues" evidence="3">
    <location>
        <begin position="1351"/>
        <end position="1384"/>
    </location>
</feature>
<dbReference type="Pfam" id="PF00271">
    <property type="entry name" value="Helicase_C"/>
    <property type="match status" value="1"/>
</dbReference>
<dbReference type="InterPro" id="IPR014001">
    <property type="entry name" value="Helicase_ATP-bd"/>
</dbReference>
<sequence length="1384" mass="153247">MRLAILVHPRRRLLMQLDPTKLSRSLSPSSSLLSSARNSLKRPYASQATAEKPHPSTAAMPNPFSQEDSGPSSSSANKVQRVNSDQPSSSFTFSRRTAAPPPPQFKMPSSSGQRSARGGSAPRTPRSASSSGPPHSHKPSSSKQSQRGGRSNGRGEKLRGMKSLDLPLNDQAYITETYRRGPQLKTIHEESPKSSLGNFSSISTSKMPSYTSIQGLYSTGGKMVTMWRTTATLELDPPVIGVGDATEKKESEKLAALAVVYQLDGMGILDNPKSLVKSTDVATTTLSDGSVVGYERARIFMDYYCRRFRFPRAEVTLQENARKNGWEAIMTVDERRIGLGQGSTKKAAQMACYLDVTAYLEKCDAGLWTTFLEASKTGADLGLAPRVVFQPSLRLDDSIRELCADVKHSVLYKNRPAVGATTQSTSTEISAVPTGPRRARRPWSPEQLAQKSEKLLKRLEAYKTDPKVAKIREQRMSLPVYSRAEDVLSQIRQNDVTICMAATGSGKTTQIPQLILDEFIARGEGAKCNIICTQPRRLAAISVALRVANERGETLGQSVGYQVRFENKPPEEHGSIAFCTTGIFLKRMHTALAEMSGTQSLDDVTHVVVDEVHERDVDTDLLLVVLKRLLADRKARGKPLKVVLMSATIDPTLFQNYFPDDNGMPAKVVSVPGRSFPVTKYFMEDYVPQLVASPARWVFSQDSVVKYLIRELGAQAAAGMGIRLANNANMPSEDVDLELPYPLICLTISHVLQRTDSGHVLVFLPGWDDIMAVQKTLANPAAPLGLNFSDTSKYSIHLLHSTIPLAEQQVIFDPPPAGVRRIILATNIAETSITIPDVVYVIDTAKVKEQRYDPERHMSSLVSAWVGSSNLNQRAGRAGRHRSGEYFGILSRQHAENLNAYQTVEMKRVDLSNVVMHVKALDFPGMGVEEVLAACIEAPAADRVEAALKELCMVGALDENQNLTSLGRVLLQLPIEVQVGRLVLYGSFFRCLDNALTLAAIMANRDPFVSPLHLKQEANAKKNSWSPGDFRSDILATLQAYNAWWEMQSRGNYVQANRFCLDNFLSKPTLLLIQKIRTHLLQSLHHAGVLDVSTRGQFVDLGDSNRNITVPPELNTNKDSLPLLAALITVASQPKFAIRIGEKMYRTRQDAKTFIHPSSVNNRRREIVDPSAISAEKQLFAFAEKRQNVSGTSANPQMFLVSTTRLDPLTYMLFGAYKLEVVDYGLECDGWLPIVGNLDALDDVQRLKTYIERCMLRVFEGITMSRRQRNRHLLPVLPREEESADDEMGDSQRDYSLSREEIKDLEMLTNNVVRILNRFADERAQSQSRQNSRPATPMGSPSLGSLRLPDFSTSRSGYSTPTYQASNLNFSSRPGTPSWLSRRS</sequence>
<dbReference type="SUPFAM" id="SSF52540">
    <property type="entry name" value="P-loop containing nucleoside triphosphate hydrolases"/>
    <property type="match status" value="1"/>
</dbReference>
<keyword evidence="2" id="KW-0067">ATP-binding</keyword>
<feature type="domain" description="Helicase ATP-binding" evidence="4">
    <location>
        <begin position="488"/>
        <end position="667"/>
    </location>
</feature>
<dbReference type="InterPro" id="IPR048333">
    <property type="entry name" value="HA2_WH"/>
</dbReference>
<name>A0ABR3J6C1_9AGAR</name>
<evidence type="ECO:0000313" key="7">
    <source>
        <dbReference type="Proteomes" id="UP001556367"/>
    </source>
</evidence>
<dbReference type="SMART" id="SM00487">
    <property type="entry name" value="DEXDc"/>
    <property type="match status" value="1"/>
</dbReference>
<keyword evidence="1" id="KW-0547">Nucleotide-binding</keyword>
<dbReference type="Pfam" id="PF00270">
    <property type="entry name" value="DEAD"/>
    <property type="match status" value="1"/>
</dbReference>
<protein>
    <recommendedName>
        <fullName evidence="8">P-loop containing nucleoside triphosphate hydrolase protein</fullName>
    </recommendedName>
</protein>
<dbReference type="PROSITE" id="PS51194">
    <property type="entry name" value="HELICASE_CTER"/>
    <property type="match status" value="1"/>
</dbReference>
<dbReference type="Gene3D" id="1.20.120.1080">
    <property type="match status" value="1"/>
</dbReference>
<dbReference type="PROSITE" id="PS51192">
    <property type="entry name" value="HELICASE_ATP_BIND_1"/>
    <property type="match status" value="1"/>
</dbReference>
<feature type="compositionally biased region" description="Low complexity" evidence="3">
    <location>
        <begin position="108"/>
        <end position="134"/>
    </location>
</feature>
<evidence type="ECO:0000313" key="6">
    <source>
        <dbReference type="EMBL" id="KAL0951183.1"/>
    </source>
</evidence>
<feature type="compositionally biased region" description="Polar residues" evidence="3">
    <location>
        <begin position="63"/>
        <end position="95"/>
    </location>
</feature>
<proteinExistence type="predicted"/>
<dbReference type="CDD" id="cd17917">
    <property type="entry name" value="DEXHc_RHA-like"/>
    <property type="match status" value="1"/>
</dbReference>
<accession>A0ABR3J6C1</accession>
<feature type="region of interest" description="Disordered" evidence="3">
    <location>
        <begin position="1323"/>
        <end position="1384"/>
    </location>
</feature>
<feature type="compositionally biased region" description="Low complexity" evidence="3">
    <location>
        <begin position="22"/>
        <end position="38"/>
    </location>
</feature>
<evidence type="ECO:0000256" key="3">
    <source>
        <dbReference type="SAM" id="MobiDB-lite"/>
    </source>
</evidence>
<feature type="compositionally biased region" description="Polar residues" evidence="3">
    <location>
        <begin position="1325"/>
        <end position="1334"/>
    </location>
</feature>
<dbReference type="Proteomes" id="UP001556367">
    <property type="component" value="Unassembled WGS sequence"/>
</dbReference>
<evidence type="ECO:0000256" key="1">
    <source>
        <dbReference type="ARBA" id="ARBA00022741"/>
    </source>
</evidence>
<dbReference type="Pfam" id="PF04408">
    <property type="entry name" value="WHD_HA2"/>
    <property type="match status" value="1"/>
</dbReference>
<dbReference type="CDD" id="cd18791">
    <property type="entry name" value="SF2_C_RHA"/>
    <property type="match status" value="1"/>
</dbReference>
<dbReference type="SMART" id="SM00490">
    <property type="entry name" value="HELICc"/>
    <property type="match status" value="1"/>
</dbReference>
<gene>
    <name evidence="6" type="ORF">HGRIS_007914</name>
</gene>
<dbReference type="InterPro" id="IPR027417">
    <property type="entry name" value="P-loop_NTPase"/>
</dbReference>
<dbReference type="Gene3D" id="3.40.50.300">
    <property type="entry name" value="P-loop containing nucleotide triphosphate hydrolases"/>
    <property type="match status" value="2"/>
</dbReference>
<dbReference type="SMART" id="SM00847">
    <property type="entry name" value="HA2"/>
    <property type="match status" value="1"/>
</dbReference>
<evidence type="ECO:0008006" key="8">
    <source>
        <dbReference type="Google" id="ProtNLM"/>
    </source>
</evidence>
<dbReference type="InterPro" id="IPR007502">
    <property type="entry name" value="Helicase-assoc_dom"/>
</dbReference>
<organism evidence="6 7">
    <name type="scientific">Hohenbuehelia grisea</name>
    <dbReference type="NCBI Taxonomy" id="104357"/>
    <lineage>
        <taxon>Eukaryota</taxon>
        <taxon>Fungi</taxon>
        <taxon>Dikarya</taxon>
        <taxon>Basidiomycota</taxon>
        <taxon>Agaricomycotina</taxon>
        <taxon>Agaricomycetes</taxon>
        <taxon>Agaricomycetidae</taxon>
        <taxon>Agaricales</taxon>
        <taxon>Pleurotineae</taxon>
        <taxon>Pleurotaceae</taxon>
        <taxon>Hohenbuehelia</taxon>
    </lineage>
</organism>
<feature type="region of interest" description="Disordered" evidence="3">
    <location>
        <begin position="22"/>
        <end position="163"/>
    </location>
</feature>
<reference evidence="7" key="1">
    <citation type="submission" date="2024-06" db="EMBL/GenBank/DDBJ databases">
        <title>Multi-omics analyses provide insights into the biosynthesis of the anticancer antibiotic pleurotin in Hohenbuehelia grisea.</title>
        <authorList>
            <person name="Weaver J.A."/>
            <person name="Alberti F."/>
        </authorList>
    </citation>
    <scope>NUCLEOTIDE SEQUENCE [LARGE SCALE GENOMIC DNA]</scope>
    <source>
        <strain evidence="7">T-177</strain>
    </source>
</reference>
<dbReference type="InterPro" id="IPR011545">
    <property type="entry name" value="DEAD/DEAH_box_helicase_dom"/>
</dbReference>
<feature type="domain" description="Helicase C-terminal" evidence="5">
    <location>
        <begin position="747"/>
        <end position="922"/>
    </location>
</feature>
<dbReference type="InterPro" id="IPR001650">
    <property type="entry name" value="Helicase_C-like"/>
</dbReference>
<evidence type="ECO:0000259" key="4">
    <source>
        <dbReference type="PROSITE" id="PS51192"/>
    </source>
</evidence>
<feature type="region of interest" description="Disordered" evidence="3">
    <location>
        <begin position="1275"/>
        <end position="1294"/>
    </location>
</feature>
<dbReference type="EMBL" id="JASNQZ010000011">
    <property type="protein sequence ID" value="KAL0951183.1"/>
    <property type="molecule type" value="Genomic_DNA"/>
</dbReference>